<dbReference type="GO" id="GO:0055085">
    <property type="term" value="P:transmembrane transport"/>
    <property type="evidence" value="ECO:0007669"/>
    <property type="project" value="InterPro"/>
</dbReference>
<dbReference type="Gene3D" id="3.40.50.1580">
    <property type="entry name" value="Nucleoside phosphorylase domain"/>
    <property type="match status" value="1"/>
</dbReference>
<dbReference type="OrthoDB" id="2331083at2759"/>
<organism evidence="1 2">
    <name type="scientific">Aspergillus wentii DTO 134E9</name>
    <dbReference type="NCBI Taxonomy" id="1073089"/>
    <lineage>
        <taxon>Eukaryota</taxon>
        <taxon>Fungi</taxon>
        <taxon>Dikarya</taxon>
        <taxon>Ascomycota</taxon>
        <taxon>Pezizomycotina</taxon>
        <taxon>Eurotiomycetes</taxon>
        <taxon>Eurotiomycetidae</taxon>
        <taxon>Eurotiales</taxon>
        <taxon>Aspergillaceae</taxon>
        <taxon>Aspergillus</taxon>
        <taxon>Aspergillus subgen. Cremei</taxon>
    </lineage>
</organism>
<keyword evidence="2" id="KW-1185">Reference proteome</keyword>
<dbReference type="GeneID" id="63745597"/>
<dbReference type="GO" id="GO:0009116">
    <property type="term" value="P:nucleoside metabolic process"/>
    <property type="evidence" value="ECO:0007669"/>
    <property type="project" value="InterPro"/>
</dbReference>
<dbReference type="Pfam" id="PF06516">
    <property type="entry name" value="NUP"/>
    <property type="match status" value="1"/>
</dbReference>
<evidence type="ECO:0000313" key="2">
    <source>
        <dbReference type="Proteomes" id="UP000184383"/>
    </source>
</evidence>
<dbReference type="VEuPathDB" id="FungiDB:ASPWEDRAFT_158494"/>
<dbReference type="GO" id="GO:0005783">
    <property type="term" value="C:endoplasmic reticulum"/>
    <property type="evidence" value="ECO:0007669"/>
    <property type="project" value="TreeGrafter"/>
</dbReference>
<dbReference type="EMBL" id="KV878213">
    <property type="protein sequence ID" value="OJJ34561.1"/>
    <property type="molecule type" value="Genomic_DNA"/>
</dbReference>
<name>A0A1L9RI13_ASPWE</name>
<dbReference type="PIRSF" id="PIRSF013171">
    <property type="entry name" value="Pur_nuclsid_perm"/>
    <property type="match status" value="1"/>
</dbReference>
<feature type="non-terminal residue" evidence="1">
    <location>
        <position position="1"/>
    </location>
</feature>
<dbReference type="GO" id="GO:0003824">
    <property type="term" value="F:catalytic activity"/>
    <property type="evidence" value="ECO:0007669"/>
    <property type="project" value="InterPro"/>
</dbReference>
<dbReference type="AlphaFoldDB" id="A0A1L9RI13"/>
<proteinExistence type="predicted"/>
<protein>
    <recommendedName>
        <fullName evidence="3">Purine nucleoside permease</fullName>
    </recommendedName>
</protein>
<evidence type="ECO:0008006" key="3">
    <source>
        <dbReference type="Google" id="ProtNLM"/>
    </source>
</evidence>
<sequence>MSSIIQYTQGAIGFSGRPRIAPKVFIFTMFKKEATNWLSDESSLEMGNKITLPGLYRGYEQIHCTADNSVCLVVVGTALINAALSVSAIISSTIFDLSKTYFLLSGIAGVNPKQATIGAVAFAKFAVQVDLQMEYDAREIPSTWESGYVPMDAEDLHGSEVYELNDNLRQMAISFARTAVLEDSAAAAENRALYDIPGGRYHAATLKPNIVEGDVASSNVFWHGNLLSEAMARTFKVYTSGKAEYVMAAQEDTAILAALWRAALQKQVDFSRIILMRAGSNFDRSYSESEVPSIPFILDHGGMGPAIRNLYLSGMKVVQGIVDGWSIFEKGIEAENHVGDIFGSLGGVPDFDR</sequence>
<dbReference type="InterPro" id="IPR009486">
    <property type="entry name" value="Pur_nuclsid_perm"/>
</dbReference>
<gene>
    <name evidence="1" type="ORF">ASPWEDRAFT_158494</name>
</gene>
<evidence type="ECO:0000313" key="1">
    <source>
        <dbReference type="EMBL" id="OJJ34561.1"/>
    </source>
</evidence>
<dbReference type="PANTHER" id="PTHR38643:SF1">
    <property type="entry name" value="PURINE NUCLEOSIDE PERMEASE C285.05-RELATED"/>
    <property type="match status" value="1"/>
</dbReference>
<dbReference type="Proteomes" id="UP000184383">
    <property type="component" value="Unassembled WGS sequence"/>
</dbReference>
<reference evidence="2" key="1">
    <citation type="journal article" date="2017" name="Genome Biol.">
        <title>Comparative genomics reveals high biological diversity and specific adaptations in the industrially and medically important fungal genus Aspergillus.</title>
        <authorList>
            <person name="de Vries R.P."/>
            <person name="Riley R."/>
            <person name="Wiebenga A."/>
            <person name="Aguilar-Osorio G."/>
            <person name="Amillis S."/>
            <person name="Uchima C.A."/>
            <person name="Anderluh G."/>
            <person name="Asadollahi M."/>
            <person name="Askin M."/>
            <person name="Barry K."/>
            <person name="Battaglia E."/>
            <person name="Bayram O."/>
            <person name="Benocci T."/>
            <person name="Braus-Stromeyer S.A."/>
            <person name="Caldana C."/>
            <person name="Canovas D."/>
            <person name="Cerqueira G.C."/>
            <person name="Chen F."/>
            <person name="Chen W."/>
            <person name="Choi C."/>
            <person name="Clum A."/>
            <person name="Dos Santos R.A."/>
            <person name="Damasio A.R."/>
            <person name="Diallinas G."/>
            <person name="Emri T."/>
            <person name="Fekete E."/>
            <person name="Flipphi M."/>
            <person name="Freyberg S."/>
            <person name="Gallo A."/>
            <person name="Gournas C."/>
            <person name="Habgood R."/>
            <person name="Hainaut M."/>
            <person name="Harispe M.L."/>
            <person name="Henrissat B."/>
            <person name="Hilden K.S."/>
            <person name="Hope R."/>
            <person name="Hossain A."/>
            <person name="Karabika E."/>
            <person name="Karaffa L."/>
            <person name="Karanyi Z."/>
            <person name="Krasevec N."/>
            <person name="Kuo A."/>
            <person name="Kusch H."/>
            <person name="LaButti K."/>
            <person name="Lagendijk E.L."/>
            <person name="Lapidus A."/>
            <person name="Levasseur A."/>
            <person name="Lindquist E."/>
            <person name="Lipzen A."/>
            <person name="Logrieco A.F."/>
            <person name="MacCabe A."/>
            <person name="Maekelae M.R."/>
            <person name="Malavazi I."/>
            <person name="Melin P."/>
            <person name="Meyer V."/>
            <person name="Mielnichuk N."/>
            <person name="Miskei M."/>
            <person name="Molnar A.P."/>
            <person name="Mule G."/>
            <person name="Ngan C.Y."/>
            <person name="Orejas M."/>
            <person name="Orosz E."/>
            <person name="Ouedraogo J.P."/>
            <person name="Overkamp K.M."/>
            <person name="Park H.-S."/>
            <person name="Perrone G."/>
            <person name="Piumi F."/>
            <person name="Punt P.J."/>
            <person name="Ram A.F."/>
            <person name="Ramon A."/>
            <person name="Rauscher S."/>
            <person name="Record E."/>
            <person name="Riano-Pachon D.M."/>
            <person name="Robert V."/>
            <person name="Roehrig J."/>
            <person name="Ruller R."/>
            <person name="Salamov A."/>
            <person name="Salih N.S."/>
            <person name="Samson R.A."/>
            <person name="Sandor E."/>
            <person name="Sanguinetti M."/>
            <person name="Schuetze T."/>
            <person name="Sepcic K."/>
            <person name="Shelest E."/>
            <person name="Sherlock G."/>
            <person name="Sophianopoulou V."/>
            <person name="Squina F.M."/>
            <person name="Sun H."/>
            <person name="Susca A."/>
            <person name="Todd R.B."/>
            <person name="Tsang A."/>
            <person name="Unkles S.E."/>
            <person name="van de Wiele N."/>
            <person name="van Rossen-Uffink D."/>
            <person name="Oliveira J.V."/>
            <person name="Vesth T.C."/>
            <person name="Visser J."/>
            <person name="Yu J.-H."/>
            <person name="Zhou M."/>
            <person name="Andersen M.R."/>
            <person name="Archer D.B."/>
            <person name="Baker S.E."/>
            <person name="Benoit I."/>
            <person name="Brakhage A.A."/>
            <person name="Braus G.H."/>
            <person name="Fischer R."/>
            <person name="Frisvad J.C."/>
            <person name="Goldman G.H."/>
            <person name="Houbraken J."/>
            <person name="Oakley B."/>
            <person name="Pocsi I."/>
            <person name="Scazzocchio C."/>
            <person name="Seiboth B."/>
            <person name="vanKuyk P.A."/>
            <person name="Wortman J."/>
            <person name="Dyer P.S."/>
            <person name="Grigoriev I.V."/>
        </authorList>
    </citation>
    <scope>NUCLEOTIDE SEQUENCE [LARGE SCALE GENOMIC DNA]</scope>
    <source>
        <strain evidence="2">DTO 134E9</strain>
    </source>
</reference>
<dbReference type="STRING" id="1073089.A0A1L9RI13"/>
<dbReference type="RefSeq" id="XP_040688237.1">
    <property type="nucleotide sequence ID" value="XM_040829749.1"/>
</dbReference>
<accession>A0A1L9RI13</accession>
<dbReference type="InterPro" id="IPR035994">
    <property type="entry name" value="Nucleoside_phosphorylase_sf"/>
</dbReference>
<dbReference type="PANTHER" id="PTHR38643">
    <property type="entry name" value="PURINE NUCLEOSIDE PERMEASE C285.05-RELATED"/>
    <property type="match status" value="1"/>
</dbReference>